<dbReference type="EMBL" id="JAHZIK010001071">
    <property type="protein sequence ID" value="MBW7458108.1"/>
    <property type="molecule type" value="Genomic_DNA"/>
</dbReference>
<dbReference type="Pfam" id="PF22907">
    <property type="entry name" value="Ams1-like_1st"/>
    <property type="match status" value="1"/>
</dbReference>
<name>A0ABS7CB29_9BACL</name>
<dbReference type="Proteomes" id="UP001519887">
    <property type="component" value="Unassembled WGS sequence"/>
</dbReference>
<protein>
    <recommendedName>
        <fullName evidence="1">Alpha-mannosidase Ams1-like N-terminal domain-containing protein</fullName>
    </recommendedName>
</protein>
<dbReference type="InterPro" id="IPR054723">
    <property type="entry name" value="Ams1-like_N"/>
</dbReference>
<feature type="non-terminal residue" evidence="2">
    <location>
        <position position="98"/>
    </location>
</feature>
<comment type="caution">
    <text evidence="2">The sequence shown here is derived from an EMBL/GenBank/DDBJ whole genome shotgun (WGS) entry which is preliminary data.</text>
</comment>
<reference evidence="2 3" key="1">
    <citation type="submission" date="2021-07" db="EMBL/GenBank/DDBJ databases">
        <title>Paenibacillus radiodurans sp. nov., isolated from the southeastern edge of Tengger Desert.</title>
        <authorList>
            <person name="Zhang G."/>
        </authorList>
    </citation>
    <scope>NUCLEOTIDE SEQUENCE [LARGE SCALE GENOMIC DNA]</scope>
    <source>
        <strain evidence="2 3">CCM 7311</strain>
    </source>
</reference>
<sequence>MPYETVKTNRLKSMLERLQAHIYEPVADLRVSAWVTPEPVSYEQRMSGAQVDLAQGDRWGSLWDCAWFRFTGQVPESARGAKVVLLIDVNGELCLVDE</sequence>
<accession>A0ABS7CB29</accession>
<organism evidence="2 3">
    <name type="scientific">Paenibacillus sepulcri</name>
    <dbReference type="NCBI Taxonomy" id="359917"/>
    <lineage>
        <taxon>Bacteria</taxon>
        <taxon>Bacillati</taxon>
        <taxon>Bacillota</taxon>
        <taxon>Bacilli</taxon>
        <taxon>Bacillales</taxon>
        <taxon>Paenibacillaceae</taxon>
        <taxon>Paenibacillus</taxon>
    </lineage>
</organism>
<feature type="domain" description="Alpha-mannosidase Ams1-like N-terminal" evidence="1">
    <location>
        <begin position="29"/>
        <end position="97"/>
    </location>
</feature>
<keyword evidence="3" id="KW-1185">Reference proteome</keyword>
<gene>
    <name evidence="2" type="ORF">K0U00_29105</name>
</gene>
<evidence type="ECO:0000313" key="2">
    <source>
        <dbReference type="EMBL" id="MBW7458108.1"/>
    </source>
</evidence>
<evidence type="ECO:0000313" key="3">
    <source>
        <dbReference type="Proteomes" id="UP001519887"/>
    </source>
</evidence>
<evidence type="ECO:0000259" key="1">
    <source>
        <dbReference type="Pfam" id="PF22907"/>
    </source>
</evidence>
<proteinExistence type="predicted"/>